<dbReference type="PANTHER" id="PTHR32278">
    <property type="entry name" value="F-BOX DOMAIN-CONTAINING PROTEIN"/>
    <property type="match status" value="1"/>
</dbReference>
<sequence length="349" mass="39925">MERKNVAGNSAKHSAAGHGFSSLPEGCIADVLALTSPRDVCRMSAVASVFLSAAESDALWERFLPADYREIIARSSESSSWRHFSSNKELYFSLCDYPLLIDEGKKSFWLEKRSGKKCYMLASRELTIIWGDTPGYWEWTSLPESRFPEVAYLQAVCWFEIRGKINTCMLSPRTNYAAYLVFHAGRSHGFEDVPVESSIEIVGNETTTRVIYLARYRSEEQAEHDDLEYECVSMEDVRSWINDNLTQLYSSQEPGKALLGLEDVKTWMNSNVMKLFSSQENEEPTSSIRSDLPYPKKREDSWFEIELGEFFIEGGEDTELEITLMEVKAGHWKDGLIVEGIEIRPCKWF</sequence>
<dbReference type="Proteomes" id="UP000288805">
    <property type="component" value="Unassembled WGS sequence"/>
</dbReference>
<dbReference type="InterPro" id="IPR001810">
    <property type="entry name" value="F-box_dom"/>
</dbReference>
<feature type="domain" description="F-box" evidence="1">
    <location>
        <begin position="17"/>
        <end position="63"/>
    </location>
</feature>
<protein>
    <submittedName>
        <fullName evidence="2">F-box protein PP2-B10</fullName>
    </submittedName>
</protein>
<dbReference type="PROSITE" id="PS50181">
    <property type="entry name" value="FBOX"/>
    <property type="match status" value="1"/>
</dbReference>
<dbReference type="InterPro" id="IPR036047">
    <property type="entry name" value="F-box-like_dom_sf"/>
</dbReference>
<organism evidence="2 3">
    <name type="scientific">Vitis vinifera</name>
    <name type="common">Grape</name>
    <dbReference type="NCBI Taxonomy" id="29760"/>
    <lineage>
        <taxon>Eukaryota</taxon>
        <taxon>Viridiplantae</taxon>
        <taxon>Streptophyta</taxon>
        <taxon>Embryophyta</taxon>
        <taxon>Tracheophyta</taxon>
        <taxon>Spermatophyta</taxon>
        <taxon>Magnoliopsida</taxon>
        <taxon>eudicotyledons</taxon>
        <taxon>Gunneridae</taxon>
        <taxon>Pentapetalae</taxon>
        <taxon>rosids</taxon>
        <taxon>Vitales</taxon>
        <taxon>Vitaceae</taxon>
        <taxon>Viteae</taxon>
        <taxon>Vitis</taxon>
    </lineage>
</organism>
<dbReference type="EMBL" id="QGNW01001321">
    <property type="protein sequence ID" value="RVW45640.1"/>
    <property type="molecule type" value="Genomic_DNA"/>
</dbReference>
<accession>A0A438EDU2</accession>
<comment type="caution">
    <text evidence="2">The sequence shown here is derived from an EMBL/GenBank/DDBJ whole genome shotgun (WGS) entry which is preliminary data.</text>
</comment>
<evidence type="ECO:0000259" key="1">
    <source>
        <dbReference type="PROSITE" id="PS50181"/>
    </source>
</evidence>
<name>A0A438EDU2_VITVI</name>
<dbReference type="PANTHER" id="PTHR32278:SF130">
    <property type="entry name" value="F-BOX DOMAIN-CONTAINING PROTEIN"/>
    <property type="match status" value="1"/>
</dbReference>
<dbReference type="Pfam" id="PF14299">
    <property type="entry name" value="PP2"/>
    <property type="match status" value="1"/>
</dbReference>
<dbReference type="AlphaFoldDB" id="A0A438EDU2"/>
<dbReference type="CDD" id="cd22162">
    <property type="entry name" value="F-box_AtSKIP3-like"/>
    <property type="match status" value="1"/>
</dbReference>
<gene>
    <name evidence="2" type="primary">PP2B10_4</name>
    <name evidence="2" type="ORF">CK203_111707</name>
</gene>
<reference evidence="2 3" key="1">
    <citation type="journal article" date="2018" name="PLoS Genet.">
        <title>Population sequencing reveals clonal diversity and ancestral inbreeding in the grapevine cultivar Chardonnay.</title>
        <authorList>
            <person name="Roach M.J."/>
            <person name="Johnson D.L."/>
            <person name="Bohlmann J."/>
            <person name="van Vuuren H.J."/>
            <person name="Jones S.J."/>
            <person name="Pretorius I.S."/>
            <person name="Schmidt S.A."/>
            <person name="Borneman A.R."/>
        </authorList>
    </citation>
    <scope>NUCLEOTIDE SEQUENCE [LARGE SCALE GENOMIC DNA]</scope>
    <source>
        <strain evidence="3">cv. Chardonnay</strain>
        <tissue evidence="2">Leaf</tissue>
    </source>
</reference>
<evidence type="ECO:0000313" key="2">
    <source>
        <dbReference type="EMBL" id="RVW45640.1"/>
    </source>
</evidence>
<dbReference type="InterPro" id="IPR025886">
    <property type="entry name" value="PP2-like"/>
</dbReference>
<evidence type="ECO:0000313" key="3">
    <source>
        <dbReference type="Proteomes" id="UP000288805"/>
    </source>
</evidence>
<dbReference type="SUPFAM" id="SSF81383">
    <property type="entry name" value="F-box domain"/>
    <property type="match status" value="1"/>
</dbReference>
<proteinExistence type="predicted"/>